<organism evidence="2 3">
    <name type="scientific">Botrytis tulipae</name>
    <dbReference type="NCBI Taxonomy" id="87230"/>
    <lineage>
        <taxon>Eukaryota</taxon>
        <taxon>Fungi</taxon>
        <taxon>Dikarya</taxon>
        <taxon>Ascomycota</taxon>
        <taxon>Pezizomycotina</taxon>
        <taxon>Leotiomycetes</taxon>
        <taxon>Helotiales</taxon>
        <taxon>Sclerotiniaceae</taxon>
        <taxon>Botrytis</taxon>
    </lineage>
</organism>
<dbReference type="PANTHER" id="PTHR24148:SF73">
    <property type="entry name" value="HET DOMAIN PROTEIN (AFU_ORTHOLOGUE AFUA_8G01020)"/>
    <property type="match status" value="1"/>
</dbReference>
<sequence length="196" mass="22488">MSTSFYTPLKENKIRVLEILPSEEFSEIINTICRIISLASGTSTEGKPNDTSYIWVNGHKHKVTPNLESASRHLRGDKNKTVIWVDAVCINQNDIPERDAQLKIMADIYKKAKMGLSWLGEESDDSSLAFRMIQRWASFSVRKVSSGSLRAFLENKLQDEIFMPRSVTALKNMLQRPYWKRVWIQQEVALPPIVTM</sequence>
<name>A0A4Z1EEL1_9HELO</name>
<dbReference type="AlphaFoldDB" id="A0A4Z1EEL1"/>
<keyword evidence="3" id="KW-1185">Reference proteome</keyword>
<gene>
    <name evidence="2" type="ORF">BTUL_0124g00270</name>
</gene>
<dbReference type="PANTHER" id="PTHR24148">
    <property type="entry name" value="ANKYRIN REPEAT DOMAIN-CONTAINING PROTEIN 39 HOMOLOG-RELATED"/>
    <property type="match status" value="1"/>
</dbReference>
<evidence type="ECO:0000313" key="3">
    <source>
        <dbReference type="Proteomes" id="UP000297777"/>
    </source>
</evidence>
<proteinExistence type="predicted"/>
<accession>A0A4Z1EEL1</accession>
<reference evidence="2 3" key="1">
    <citation type="submission" date="2017-12" db="EMBL/GenBank/DDBJ databases">
        <title>Comparative genomics of Botrytis spp.</title>
        <authorList>
            <person name="Valero-Jimenez C.A."/>
            <person name="Tapia P."/>
            <person name="Veloso J."/>
            <person name="Silva-Moreno E."/>
            <person name="Staats M."/>
            <person name="Valdes J.H."/>
            <person name="Van Kan J.A.L."/>
        </authorList>
    </citation>
    <scope>NUCLEOTIDE SEQUENCE [LARGE SCALE GENOMIC DNA]</scope>
    <source>
        <strain evidence="2 3">Bt9001</strain>
    </source>
</reference>
<dbReference type="InterPro" id="IPR010730">
    <property type="entry name" value="HET"/>
</dbReference>
<evidence type="ECO:0000259" key="1">
    <source>
        <dbReference type="Pfam" id="PF06985"/>
    </source>
</evidence>
<dbReference type="OrthoDB" id="3598674at2759"/>
<comment type="caution">
    <text evidence="2">The sequence shown here is derived from an EMBL/GenBank/DDBJ whole genome shotgun (WGS) entry which is preliminary data.</text>
</comment>
<dbReference type="InterPro" id="IPR052895">
    <property type="entry name" value="HetReg/Transcr_Mod"/>
</dbReference>
<dbReference type="EMBL" id="PQXH01000124">
    <property type="protein sequence ID" value="TGO10854.1"/>
    <property type="molecule type" value="Genomic_DNA"/>
</dbReference>
<protein>
    <recommendedName>
        <fullName evidence="1">Heterokaryon incompatibility domain-containing protein</fullName>
    </recommendedName>
</protein>
<dbReference type="Pfam" id="PF06985">
    <property type="entry name" value="HET"/>
    <property type="match status" value="1"/>
</dbReference>
<dbReference type="Proteomes" id="UP000297777">
    <property type="component" value="Unassembled WGS sequence"/>
</dbReference>
<evidence type="ECO:0000313" key="2">
    <source>
        <dbReference type="EMBL" id="TGO10854.1"/>
    </source>
</evidence>
<feature type="domain" description="Heterokaryon incompatibility" evidence="1">
    <location>
        <begin position="43"/>
        <end position="187"/>
    </location>
</feature>